<evidence type="ECO:0000256" key="2">
    <source>
        <dbReference type="SAM" id="MobiDB-lite"/>
    </source>
</evidence>
<keyword evidence="5" id="KW-1185">Reference proteome</keyword>
<gene>
    <name evidence="4" type="ORF">ACI43T_03205</name>
</gene>
<accession>A0ABW8Q1V8</accession>
<keyword evidence="3" id="KW-0732">Signal</keyword>
<dbReference type="Proteomes" id="UP001621964">
    <property type="component" value="Unassembled WGS sequence"/>
</dbReference>
<evidence type="ECO:0000313" key="5">
    <source>
        <dbReference type="Proteomes" id="UP001621964"/>
    </source>
</evidence>
<dbReference type="RefSeq" id="WP_308025032.1">
    <property type="nucleotide sequence ID" value="NZ_CAUJQB010000309.1"/>
</dbReference>
<feature type="chain" id="PRO_5047307176" evidence="3">
    <location>
        <begin position="21"/>
        <end position="149"/>
    </location>
</feature>
<evidence type="ECO:0000256" key="1">
    <source>
        <dbReference type="SAM" id="Coils"/>
    </source>
</evidence>
<feature type="coiled-coil region" evidence="1">
    <location>
        <begin position="84"/>
        <end position="139"/>
    </location>
</feature>
<feature type="compositionally biased region" description="Low complexity" evidence="2">
    <location>
        <begin position="62"/>
        <end position="72"/>
    </location>
</feature>
<sequence length="149" mass="16032">MNTIKILTALLATLPLFATAAPIYECTDGSGHKIYTQDKGKNCKASNLGRASVYTSAPVYSAPQQPQTAADNAPPPPAADSAALQAAQNELEQAQKNLEDGKKVRYGNERNYARYLDRVQNLENAVKAAEQKVNSAKIGNSSLARPMMH</sequence>
<evidence type="ECO:0000256" key="3">
    <source>
        <dbReference type="SAM" id="SignalP"/>
    </source>
</evidence>
<protein>
    <submittedName>
        <fullName evidence="4">Lipoic acid synthetase</fullName>
    </submittedName>
</protein>
<feature type="region of interest" description="Disordered" evidence="2">
    <location>
        <begin position="57"/>
        <end position="84"/>
    </location>
</feature>
<name>A0ABW8Q1V8_9NEIS</name>
<feature type="signal peptide" evidence="3">
    <location>
        <begin position="1"/>
        <end position="20"/>
    </location>
</feature>
<comment type="caution">
    <text evidence="4">The sequence shown here is derived from an EMBL/GenBank/DDBJ whole genome shotgun (WGS) entry which is preliminary data.</text>
</comment>
<organism evidence="4 5">
    <name type="scientific">Neisseria oralis</name>
    <dbReference type="NCBI Taxonomy" id="1107316"/>
    <lineage>
        <taxon>Bacteria</taxon>
        <taxon>Pseudomonadati</taxon>
        <taxon>Pseudomonadota</taxon>
        <taxon>Betaproteobacteria</taxon>
        <taxon>Neisseriales</taxon>
        <taxon>Neisseriaceae</taxon>
        <taxon>Neisseria</taxon>
    </lineage>
</organism>
<proteinExistence type="predicted"/>
<evidence type="ECO:0000313" key="4">
    <source>
        <dbReference type="EMBL" id="MFK7641509.1"/>
    </source>
</evidence>
<keyword evidence="1" id="KW-0175">Coiled coil</keyword>
<dbReference type="EMBL" id="JBJGEB010000002">
    <property type="protein sequence ID" value="MFK7641509.1"/>
    <property type="molecule type" value="Genomic_DNA"/>
</dbReference>
<reference evidence="4 5" key="1">
    <citation type="submission" date="2024-11" db="EMBL/GenBank/DDBJ databases">
        <authorList>
            <person name="Mikucki A.G."/>
            <person name="Kahler C.M."/>
        </authorList>
    </citation>
    <scope>NUCLEOTIDE SEQUENCE [LARGE SCALE GENOMIC DNA]</scope>
    <source>
        <strain evidence="4 5">EXNM717</strain>
    </source>
</reference>